<protein>
    <submittedName>
        <fullName evidence="4">Chaperonin 10-like protein</fullName>
    </submittedName>
</protein>
<dbReference type="Gene3D" id="3.90.180.10">
    <property type="entry name" value="Medium-chain alcohol dehydrogenases, catalytic domain"/>
    <property type="match status" value="1"/>
</dbReference>
<keyword evidence="5" id="KW-1185">Reference proteome</keyword>
<dbReference type="Proteomes" id="UP001321749">
    <property type="component" value="Unassembled WGS sequence"/>
</dbReference>
<dbReference type="InterPro" id="IPR011032">
    <property type="entry name" value="GroES-like_sf"/>
</dbReference>
<dbReference type="InterPro" id="IPR047122">
    <property type="entry name" value="Trans-enoyl_RdTase-like"/>
</dbReference>
<reference evidence="4" key="1">
    <citation type="journal article" date="2023" name="Mol. Phylogenet. Evol.">
        <title>Genome-scale phylogeny and comparative genomics of the fungal order Sordariales.</title>
        <authorList>
            <person name="Hensen N."/>
            <person name="Bonometti L."/>
            <person name="Westerberg I."/>
            <person name="Brannstrom I.O."/>
            <person name="Guillou S."/>
            <person name="Cros-Aarteil S."/>
            <person name="Calhoun S."/>
            <person name="Haridas S."/>
            <person name="Kuo A."/>
            <person name="Mondo S."/>
            <person name="Pangilinan J."/>
            <person name="Riley R."/>
            <person name="LaButti K."/>
            <person name="Andreopoulos B."/>
            <person name="Lipzen A."/>
            <person name="Chen C."/>
            <person name="Yan M."/>
            <person name="Daum C."/>
            <person name="Ng V."/>
            <person name="Clum A."/>
            <person name="Steindorff A."/>
            <person name="Ohm R.A."/>
            <person name="Martin F."/>
            <person name="Silar P."/>
            <person name="Natvig D.O."/>
            <person name="Lalanne C."/>
            <person name="Gautier V."/>
            <person name="Ament-Velasquez S.L."/>
            <person name="Kruys A."/>
            <person name="Hutchinson M.I."/>
            <person name="Powell A.J."/>
            <person name="Barry K."/>
            <person name="Miller A.N."/>
            <person name="Grigoriev I.V."/>
            <person name="Debuchy R."/>
            <person name="Gladieux P."/>
            <person name="Hiltunen Thoren M."/>
            <person name="Johannesson H."/>
        </authorList>
    </citation>
    <scope>NUCLEOTIDE SEQUENCE</scope>
    <source>
        <strain evidence="4">PSN324</strain>
    </source>
</reference>
<evidence type="ECO:0000313" key="5">
    <source>
        <dbReference type="Proteomes" id="UP001321749"/>
    </source>
</evidence>
<dbReference type="SUPFAM" id="SSF51735">
    <property type="entry name" value="NAD(P)-binding Rossmann-fold domains"/>
    <property type="match status" value="1"/>
</dbReference>
<gene>
    <name evidence="4" type="ORF">QBC42DRAFT_263425</name>
</gene>
<evidence type="ECO:0000259" key="3">
    <source>
        <dbReference type="SMART" id="SM00829"/>
    </source>
</evidence>
<dbReference type="PANTHER" id="PTHR45348:SF2">
    <property type="entry name" value="ZINC-TYPE ALCOHOL DEHYDROGENASE-LIKE PROTEIN C2E1P3.01"/>
    <property type="match status" value="1"/>
</dbReference>
<dbReference type="GO" id="GO:0016651">
    <property type="term" value="F:oxidoreductase activity, acting on NAD(P)H"/>
    <property type="evidence" value="ECO:0007669"/>
    <property type="project" value="InterPro"/>
</dbReference>
<dbReference type="Gene3D" id="3.40.50.720">
    <property type="entry name" value="NAD(P)-binding Rossmann-like Domain"/>
    <property type="match status" value="1"/>
</dbReference>
<dbReference type="AlphaFoldDB" id="A0AAV9HWN1"/>
<dbReference type="EMBL" id="MU864948">
    <property type="protein sequence ID" value="KAK4464459.1"/>
    <property type="molecule type" value="Genomic_DNA"/>
</dbReference>
<comment type="caution">
    <text evidence="4">The sequence shown here is derived from an EMBL/GenBank/DDBJ whole genome shotgun (WGS) entry which is preliminary data.</text>
</comment>
<dbReference type="CDD" id="cd08249">
    <property type="entry name" value="enoyl_reductase_like"/>
    <property type="match status" value="1"/>
</dbReference>
<organism evidence="4 5">
    <name type="scientific">Cladorrhinum samala</name>
    <dbReference type="NCBI Taxonomy" id="585594"/>
    <lineage>
        <taxon>Eukaryota</taxon>
        <taxon>Fungi</taxon>
        <taxon>Dikarya</taxon>
        <taxon>Ascomycota</taxon>
        <taxon>Pezizomycotina</taxon>
        <taxon>Sordariomycetes</taxon>
        <taxon>Sordariomycetidae</taxon>
        <taxon>Sordariales</taxon>
        <taxon>Podosporaceae</taxon>
        <taxon>Cladorrhinum</taxon>
    </lineage>
</organism>
<dbReference type="PANTHER" id="PTHR45348">
    <property type="entry name" value="HYPOTHETICAL OXIDOREDUCTASE (EUROFUNG)"/>
    <property type="match status" value="1"/>
</dbReference>
<dbReference type="InterPro" id="IPR036291">
    <property type="entry name" value="NAD(P)-bd_dom_sf"/>
</dbReference>
<name>A0AAV9HWN1_9PEZI</name>
<comment type="similarity">
    <text evidence="1">Belongs to the zinc-containing alcohol dehydrogenase family.</text>
</comment>
<dbReference type="InterPro" id="IPR013154">
    <property type="entry name" value="ADH-like_N"/>
</dbReference>
<sequence length="345" mass="36362">MAKTHAAAVSQQAGTPLVVVERETPEPGPNDVLIEVKAVALNPIDFYQRDYGMPPVPIYPAVLGSDVAGYVTKVGSNVTTAPPVGSRVLALASAFYQNGSPDHGAFQKFALAQSEAVTALPDSLSFEQGAVYPLAVMTALTAWTTMGISLTTRFTPADKQAVLIWGAASSVGTYAVQSAKALGFTVYATASPKHHDYIKSLGAHAVFDYKDADVVSKIVSAVRQDGLKLYNAHAVVDGALQHVLDVLKETKGQNPAQVANSPVLPEGHPTLDNTTIKFNYPSFDKEVRDKHIGDCFHGFLAPLLKNGALVPSPHLQVESGGLEGLNGALDKQRAGVSGTKIVVPL</sequence>
<evidence type="ECO:0000256" key="2">
    <source>
        <dbReference type="ARBA" id="ARBA00023002"/>
    </source>
</evidence>
<dbReference type="InterPro" id="IPR013149">
    <property type="entry name" value="ADH-like_C"/>
</dbReference>
<dbReference type="InterPro" id="IPR020843">
    <property type="entry name" value="ER"/>
</dbReference>
<dbReference type="Pfam" id="PF08240">
    <property type="entry name" value="ADH_N"/>
    <property type="match status" value="1"/>
</dbReference>
<dbReference type="SMART" id="SM00829">
    <property type="entry name" value="PKS_ER"/>
    <property type="match status" value="1"/>
</dbReference>
<dbReference type="Pfam" id="PF00107">
    <property type="entry name" value="ADH_zinc_N"/>
    <property type="match status" value="1"/>
</dbReference>
<accession>A0AAV9HWN1</accession>
<dbReference type="SUPFAM" id="SSF50129">
    <property type="entry name" value="GroES-like"/>
    <property type="match status" value="1"/>
</dbReference>
<keyword evidence="2" id="KW-0560">Oxidoreductase</keyword>
<feature type="domain" description="Enoyl reductase (ER)" evidence="3">
    <location>
        <begin position="14"/>
        <end position="343"/>
    </location>
</feature>
<reference evidence="4" key="2">
    <citation type="submission" date="2023-06" db="EMBL/GenBank/DDBJ databases">
        <authorList>
            <consortium name="Lawrence Berkeley National Laboratory"/>
            <person name="Mondo S.J."/>
            <person name="Hensen N."/>
            <person name="Bonometti L."/>
            <person name="Westerberg I."/>
            <person name="Brannstrom I.O."/>
            <person name="Guillou S."/>
            <person name="Cros-Aarteil S."/>
            <person name="Calhoun S."/>
            <person name="Haridas S."/>
            <person name="Kuo A."/>
            <person name="Pangilinan J."/>
            <person name="Riley R."/>
            <person name="Labutti K."/>
            <person name="Andreopoulos B."/>
            <person name="Lipzen A."/>
            <person name="Chen C."/>
            <person name="Yanf M."/>
            <person name="Daum C."/>
            <person name="Ng V."/>
            <person name="Clum A."/>
            <person name="Steindorff A."/>
            <person name="Ohm R."/>
            <person name="Martin F."/>
            <person name="Silar P."/>
            <person name="Natvig D."/>
            <person name="Lalanne C."/>
            <person name="Gautier V."/>
            <person name="Ament-Velasquez S.L."/>
            <person name="Kruys A."/>
            <person name="Hutchinson M.I."/>
            <person name="Powell A.J."/>
            <person name="Barry K."/>
            <person name="Miller A.N."/>
            <person name="Grigoriev I.V."/>
            <person name="Debuchy R."/>
            <person name="Gladieux P."/>
            <person name="Thoren M.H."/>
            <person name="Johannesson H."/>
        </authorList>
    </citation>
    <scope>NUCLEOTIDE SEQUENCE</scope>
    <source>
        <strain evidence="4">PSN324</strain>
    </source>
</reference>
<evidence type="ECO:0000256" key="1">
    <source>
        <dbReference type="ARBA" id="ARBA00008072"/>
    </source>
</evidence>
<evidence type="ECO:0000313" key="4">
    <source>
        <dbReference type="EMBL" id="KAK4464459.1"/>
    </source>
</evidence>
<proteinExistence type="inferred from homology"/>